<proteinExistence type="predicted"/>
<keyword evidence="2" id="KW-1185">Reference proteome</keyword>
<dbReference type="RefSeq" id="XP_048320075.2">
    <property type="nucleotide sequence ID" value="XM_048464118.2"/>
</dbReference>
<dbReference type="CDD" id="cd09272">
    <property type="entry name" value="RNase_HI_RT_Ty1"/>
    <property type="match status" value="1"/>
</dbReference>
<protein>
    <submittedName>
        <fullName evidence="3">Secreted RxLR effector protein 161-like</fullName>
    </submittedName>
</protein>
<dbReference type="SUPFAM" id="SSF56672">
    <property type="entry name" value="DNA/RNA polymerases"/>
    <property type="match status" value="1"/>
</dbReference>
<accession>A0ABM3I3U8</accession>
<dbReference type="PANTHER" id="PTHR11439">
    <property type="entry name" value="GAG-POL-RELATED RETROTRANSPOSON"/>
    <property type="match status" value="1"/>
</dbReference>
<dbReference type="Pfam" id="PF07727">
    <property type="entry name" value="RVT_2"/>
    <property type="match status" value="1"/>
</dbReference>
<evidence type="ECO:0000259" key="1">
    <source>
        <dbReference type="Pfam" id="PF07727"/>
    </source>
</evidence>
<dbReference type="InterPro" id="IPR013103">
    <property type="entry name" value="RVT_2"/>
</dbReference>
<gene>
    <name evidence="3" type="primary">LOC125419056</name>
</gene>
<evidence type="ECO:0000313" key="3">
    <source>
        <dbReference type="RefSeq" id="XP_048320075.2"/>
    </source>
</evidence>
<sequence length="251" mass="28690">MVEEFKRAMMKEYEMTDLGLMKYFLGIQVQQAKGEIFISQEKYLNDVLKWFHMDDCKPMSTPMALNEKLRKDDGAEKADATNYRSLVGCLIYLTNTKLDIVFAVSYVSRFMHEPSKNHHTAVKRILCYLQGTRKLGIKYAKEADNKLIGYTDSDWAGSIDDCKSTSGYLFCLGTKLISWSSKKQRTVALSSAEAEYISATDASSEAVWLRRLLSYMQHKETAPTIIRCDNMSAIAMTKNPVFHSRTKHIEI</sequence>
<feature type="domain" description="Reverse transcriptase Ty1/copia-type" evidence="1">
    <location>
        <begin position="1"/>
        <end position="63"/>
    </location>
</feature>
<dbReference type="PANTHER" id="PTHR11439:SF483">
    <property type="entry name" value="PEPTIDE SYNTHASE GLIP-LIKE, PUTATIVE (AFU_ORTHOLOGUE AFUA_3G12920)-RELATED"/>
    <property type="match status" value="1"/>
</dbReference>
<name>A0ABM3I3U8_ZIZJJ</name>
<organism evidence="2 3">
    <name type="scientific">Ziziphus jujuba</name>
    <name type="common">Chinese jujube</name>
    <name type="synonym">Ziziphus sativa</name>
    <dbReference type="NCBI Taxonomy" id="326968"/>
    <lineage>
        <taxon>Eukaryota</taxon>
        <taxon>Viridiplantae</taxon>
        <taxon>Streptophyta</taxon>
        <taxon>Embryophyta</taxon>
        <taxon>Tracheophyta</taxon>
        <taxon>Spermatophyta</taxon>
        <taxon>Magnoliopsida</taxon>
        <taxon>eudicotyledons</taxon>
        <taxon>Gunneridae</taxon>
        <taxon>Pentapetalae</taxon>
        <taxon>rosids</taxon>
        <taxon>fabids</taxon>
        <taxon>Rosales</taxon>
        <taxon>Rhamnaceae</taxon>
        <taxon>Paliureae</taxon>
        <taxon>Ziziphus</taxon>
    </lineage>
</organism>
<dbReference type="GeneID" id="125419056"/>
<evidence type="ECO:0000313" key="2">
    <source>
        <dbReference type="Proteomes" id="UP001652623"/>
    </source>
</evidence>
<dbReference type="InterPro" id="IPR043502">
    <property type="entry name" value="DNA/RNA_pol_sf"/>
</dbReference>
<reference evidence="3" key="1">
    <citation type="submission" date="2025-08" db="UniProtKB">
        <authorList>
            <consortium name="RefSeq"/>
        </authorList>
    </citation>
    <scope>IDENTIFICATION</scope>
    <source>
        <tissue evidence="3">Seedling</tissue>
    </source>
</reference>
<dbReference type="Proteomes" id="UP001652623">
    <property type="component" value="Chromosome 6"/>
</dbReference>